<evidence type="ECO:0000313" key="3">
    <source>
        <dbReference type="Proteomes" id="UP001431010"/>
    </source>
</evidence>
<dbReference type="InterPro" id="IPR058110">
    <property type="entry name" value="GCG_CRPN_dom"/>
</dbReference>
<evidence type="ECO:0000313" key="2">
    <source>
        <dbReference type="EMBL" id="UFZ03667.1"/>
    </source>
</evidence>
<protein>
    <submittedName>
        <fullName evidence="2">Uncharacterized protein</fullName>
    </submittedName>
</protein>
<name>A0ABY3RA74_9BRAD</name>
<dbReference type="Proteomes" id="UP001431010">
    <property type="component" value="Chromosome"/>
</dbReference>
<proteinExistence type="predicted"/>
<keyword evidence="1" id="KW-0732">Signal</keyword>
<organism evidence="2 3">
    <name type="scientific">Bradyrhizobium ontarionense</name>
    <dbReference type="NCBI Taxonomy" id="2898149"/>
    <lineage>
        <taxon>Bacteria</taxon>
        <taxon>Pseudomonadati</taxon>
        <taxon>Pseudomonadota</taxon>
        <taxon>Alphaproteobacteria</taxon>
        <taxon>Hyphomicrobiales</taxon>
        <taxon>Nitrobacteraceae</taxon>
        <taxon>Bradyrhizobium</taxon>
    </lineage>
</organism>
<sequence>MRTIITSTILLGILTVSASAMPLAAIKTGPQAAVIQVAGGCGPGWHRGPYGGCRRNFANPAAHACPRGFHIGPGGRCRGNGR</sequence>
<keyword evidence="3" id="KW-1185">Reference proteome</keyword>
<dbReference type="EMBL" id="CP088156">
    <property type="protein sequence ID" value="UFZ03667.1"/>
    <property type="molecule type" value="Genomic_DNA"/>
</dbReference>
<dbReference type="NCBIfam" id="NF047412">
    <property type="entry name" value="sig_GCG_CRPN_rpt"/>
    <property type="match status" value="1"/>
</dbReference>
<dbReference type="RefSeq" id="WP_231319684.1">
    <property type="nucleotide sequence ID" value="NZ_CP088156.1"/>
</dbReference>
<gene>
    <name evidence="2" type="ORF">LQG66_31370</name>
</gene>
<accession>A0ABY3RA74</accession>
<feature type="signal peptide" evidence="1">
    <location>
        <begin position="1"/>
        <end position="20"/>
    </location>
</feature>
<reference evidence="2" key="1">
    <citation type="journal article" date="2024" name="Antonie Van Leeuwenhoek">
        <title>Bradyrhizobium ontarionense sp. nov., a novel bacterial symbiont isolated from Aeschynomene indica (Indian jointvetch), harbours photosynthesis, nitrogen fixation and nitrous oxide (N2O) reductase genes.</title>
        <authorList>
            <person name="Bromfield E.S.P."/>
            <person name="Cloutier S."/>
        </authorList>
    </citation>
    <scope>NUCLEOTIDE SEQUENCE</scope>
    <source>
        <strain evidence="2">A19</strain>
    </source>
</reference>
<evidence type="ECO:0000256" key="1">
    <source>
        <dbReference type="SAM" id="SignalP"/>
    </source>
</evidence>
<feature type="chain" id="PRO_5046525059" evidence="1">
    <location>
        <begin position="21"/>
        <end position="82"/>
    </location>
</feature>